<evidence type="ECO:0000256" key="1">
    <source>
        <dbReference type="SAM" id="MobiDB-lite"/>
    </source>
</evidence>
<dbReference type="InterPro" id="IPR012645">
    <property type="entry name" value="CHP02301"/>
</dbReference>
<dbReference type="Pfam" id="PF09539">
    <property type="entry name" value="DUF2385"/>
    <property type="match status" value="1"/>
</dbReference>
<sequence>MLALALSLAAAPVAAQQHIERRPPRPVPPPPPAAPPPPAQPAAPDPNAPPPYEPQLTRLAEVLGALHHLRTVCGAKDATIWRDRMAALIEADAPTPDRRDRLAGAFNASFRTWARSYRSCTPAAQHASKMFLEETSRIATDVRARYGP</sequence>
<dbReference type="OrthoDB" id="8481666at2"/>
<comment type="caution">
    <text evidence="2">The sequence shown here is derived from an EMBL/GenBank/DDBJ whole genome shotgun (WGS) entry which is preliminary data.</text>
</comment>
<dbReference type="AlphaFoldDB" id="A0A4Q0MLB9"/>
<proteinExistence type="predicted"/>
<dbReference type="NCBIfam" id="TIGR02301">
    <property type="entry name" value="TIGR02301 family protein"/>
    <property type="match status" value="1"/>
</dbReference>
<evidence type="ECO:0000313" key="3">
    <source>
        <dbReference type="Proteomes" id="UP000289708"/>
    </source>
</evidence>
<organism evidence="2 3">
    <name type="scientific">Hansschlegelia zhihuaiae</name>
    <dbReference type="NCBI Taxonomy" id="405005"/>
    <lineage>
        <taxon>Bacteria</taxon>
        <taxon>Pseudomonadati</taxon>
        <taxon>Pseudomonadota</taxon>
        <taxon>Alphaproteobacteria</taxon>
        <taxon>Hyphomicrobiales</taxon>
        <taxon>Methylopilaceae</taxon>
        <taxon>Hansschlegelia</taxon>
    </lineage>
</organism>
<keyword evidence="3" id="KW-1185">Reference proteome</keyword>
<accession>A0A4Q0MLB9</accession>
<gene>
    <name evidence="2" type="ORF">EK403_06305</name>
</gene>
<name>A0A4Q0MLB9_9HYPH</name>
<feature type="compositionally biased region" description="Pro residues" evidence="1">
    <location>
        <begin position="25"/>
        <end position="53"/>
    </location>
</feature>
<protein>
    <submittedName>
        <fullName evidence="2">TIGR02301 family protein</fullName>
    </submittedName>
</protein>
<dbReference type="Proteomes" id="UP000289708">
    <property type="component" value="Unassembled WGS sequence"/>
</dbReference>
<feature type="region of interest" description="Disordered" evidence="1">
    <location>
        <begin position="13"/>
        <end position="54"/>
    </location>
</feature>
<evidence type="ECO:0000313" key="2">
    <source>
        <dbReference type="EMBL" id="RXF74490.1"/>
    </source>
</evidence>
<dbReference type="EMBL" id="RYFI01000004">
    <property type="protein sequence ID" value="RXF74490.1"/>
    <property type="molecule type" value="Genomic_DNA"/>
</dbReference>
<reference evidence="2 3" key="1">
    <citation type="submission" date="2018-12" db="EMBL/GenBank/DDBJ databases">
        <title>bacterium Hansschlegelia zhihuaiae S113.</title>
        <authorList>
            <person name="He J."/>
        </authorList>
    </citation>
    <scope>NUCLEOTIDE SEQUENCE [LARGE SCALE GENOMIC DNA]</scope>
    <source>
        <strain evidence="2 3">S 113</strain>
    </source>
</reference>